<evidence type="ECO:0000313" key="11">
    <source>
        <dbReference type="Proteomes" id="UP000002217"/>
    </source>
</evidence>
<accession>C8W6T4</accession>
<dbReference type="AlphaFoldDB" id="C8W6T4"/>
<dbReference type="PROSITE" id="PS00211">
    <property type="entry name" value="ABC_TRANSPORTER_1"/>
    <property type="match status" value="1"/>
</dbReference>
<keyword evidence="6" id="KW-0067">ATP-binding</keyword>
<evidence type="ECO:0000256" key="4">
    <source>
        <dbReference type="ARBA" id="ARBA00022475"/>
    </source>
</evidence>
<dbReference type="Proteomes" id="UP000002217">
    <property type="component" value="Chromosome"/>
</dbReference>
<dbReference type="InterPro" id="IPR050095">
    <property type="entry name" value="ECF_ABC_transporter_ATP-bd"/>
</dbReference>
<dbReference type="GO" id="GO:0005524">
    <property type="term" value="F:ATP binding"/>
    <property type="evidence" value="ECO:0007669"/>
    <property type="project" value="UniProtKB-KW"/>
</dbReference>
<dbReference type="Gene3D" id="3.40.50.300">
    <property type="entry name" value="P-loop containing nucleotide triphosphate hydrolases"/>
    <property type="match status" value="1"/>
</dbReference>
<evidence type="ECO:0000256" key="2">
    <source>
        <dbReference type="ARBA" id="ARBA00005417"/>
    </source>
</evidence>
<sequence length="230" mass="25337">MAYLELSQVAFSYPRKKTTLLTGINLALEKKEITAIVGANGSGKTTLTKLMVGLLRASAGEIYLAGRSIDNYSLAEIGCRIGYVFQNPDLQLFCNTVEEEIGFGLIYRGCNPYTVRERVEFYLDYFELAACRNAFPLYLSQGEKQRLAIAAVLASEPDFLILDEPTIGLDAYRKKLLEAFLIKTALLGRGMILVSHDLAFVNKVAERVITLAEGRIVGNDGRKGDSGHEA</sequence>
<dbReference type="GO" id="GO:0042626">
    <property type="term" value="F:ATPase-coupled transmembrane transporter activity"/>
    <property type="evidence" value="ECO:0007669"/>
    <property type="project" value="TreeGrafter"/>
</dbReference>
<dbReference type="GO" id="GO:0016887">
    <property type="term" value="F:ATP hydrolysis activity"/>
    <property type="evidence" value="ECO:0007669"/>
    <property type="project" value="InterPro"/>
</dbReference>
<dbReference type="GO" id="GO:0043190">
    <property type="term" value="C:ATP-binding cassette (ABC) transporter complex"/>
    <property type="evidence" value="ECO:0007669"/>
    <property type="project" value="TreeGrafter"/>
</dbReference>
<dbReference type="HOGENOM" id="CLU_000604_1_22_9"/>
<name>C8W6T4_DESAS</name>
<comment type="similarity">
    <text evidence="2">Belongs to the ABC transporter superfamily.</text>
</comment>
<dbReference type="SMART" id="SM00382">
    <property type="entry name" value="AAA"/>
    <property type="match status" value="1"/>
</dbReference>
<keyword evidence="8" id="KW-0472">Membrane</keyword>
<keyword evidence="3" id="KW-0813">Transport</keyword>
<reference evidence="10 11" key="1">
    <citation type="journal article" date="2009" name="Stand. Genomic Sci.">
        <title>Complete genome sequence of Desulfotomaculum acetoxidans type strain (5575).</title>
        <authorList>
            <person name="Spring S."/>
            <person name="Lapidus A."/>
            <person name="Schroder M."/>
            <person name="Gleim D."/>
            <person name="Sims D."/>
            <person name="Meincke L."/>
            <person name="Glavina Del Rio T."/>
            <person name="Tice H."/>
            <person name="Copeland A."/>
            <person name="Cheng J.F."/>
            <person name="Lucas S."/>
            <person name="Chen F."/>
            <person name="Nolan M."/>
            <person name="Bruce D."/>
            <person name="Goodwin L."/>
            <person name="Pitluck S."/>
            <person name="Ivanova N."/>
            <person name="Mavromatis K."/>
            <person name="Mikhailova N."/>
            <person name="Pati A."/>
            <person name="Chen A."/>
            <person name="Palaniappan K."/>
            <person name="Land M."/>
            <person name="Hauser L."/>
            <person name="Chang Y.J."/>
            <person name="Jeffries C.D."/>
            <person name="Chain P."/>
            <person name="Saunders E."/>
            <person name="Brettin T."/>
            <person name="Detter J.C."/>
            <person name="Goker M."/>
            <person name="Bristow J."/>
            <person name="Eisen J.A."/>
            <person name="Markowitz V."/>
            <person name="Hugenholtz P."/>
            <person name="Kyrpides N.C."/>
            <person name="Klenk H.P."/>
            <person name="Han C."/>
        </authorList>
    </citation>
    <scope>NUCLEOTIDE SEQUENCE [LARGE SCALE GENOMIC DNA]</scope>
    <source>
        <strain evidence="11">ATCC 49208 / DSM 771 / VKM B-1644</strain>
    </source>
</reference>
<evidence type="ECO:0000256" key="6">
    <source>
        <dbReference type="ARBA" id="ARBA00022840"/>
    </source>
</evidence>
<dbReference type="RefSeq" id="WP_015758883.1">
    <property type="nucleotide sequence ID" value="NC_013216.1"/>
</dbReference>
<dbReference type="InterPro" id="IPR015856">
    <property type="entry name" value="ABC_transpr_CbiO/EcfA_su"/>
</dbReference>
<keyword evidence="7" id="KW-1278">Translocase</keyword>
<dbReference type="InterPro" id="IPR003593">
    <property type="entry name" value="AAA+_ATPase"/>
</dbReference>
<dbReference type="EMBL" id="CP001720">
    <property type="protein sequence ID" value="ACV64193.1"/>
    <property type="molecule type" value="Genomic_DNA"/>
</dbReference>
<dbReference type="PROSITE" id="PS50893">
    <property type="entry name" value="ABC_TRANSPORTER_2"/>
    <property type="match status" value="1"/>
</dbReference>
<gene>
    <name evidence="10" type="ordered locus">Dtox_3474</name>
</gene>
<evidence type="ECO:0000256" key="7">
    <source>
        <dbReference type="ARBA" id="ARBA00022967"/>
    </source>
</evidence>
<dbReference type="InterPro" id="IPR003439">
    <property type="entry name" value="ABC_transporter-like_ATP-bd"/>
</dbReference>
<dbReference type="OrthoDB" id="9784332at2"/>
<keyword evidence="11" id="KW-1185">Reference proteome</keyword>
<dbReference type="Pfam" id="PF00005">
    <property type="entry name" value="ABC_tran"/>
    <property type="match status" value="1"/>
</dbReference>
<evidence type="ECO:0000259" key="9">
    <source>
        <dbReference type="PROSITE" id="PS50893"/>
    </source>
</evidence>
<evidence type="ECO:0000256" key="5">
    <source>
        <dbReference type="ARBA" id="ARBA00022741"/>
    </source>
</evidence>
<keyword evidence="4" id="KW-1003">Cell membrane</keyword>
<dbReference type="CDD" id="cd03225">
    <property type="entry name" value="ABC_cobalt_CbiO_domain1"/>
    <property type="match status" value="1"/>
</dbReference>
<evidence type="ECO:0000256" key="3">
    <source>
        <dbReference type="ARBA" id="ARBA00022448"/>
    </source>
</evidence>
<evidence type="ECO:0000256" key="8">
    <source>
        <dbReference type="ARBA" id="ARBA00023136"/>
    </source>
</evidence>
<dbReference type="SUPFAM" id="SSF52540">
    <property type="entry name" value="P-loop containing nucleoside triphosphate hydrolases"/>
    <property type="match status" value="1"/>
</dbReference>
<dbReference type="PANTHER" id="PTHR43553">
    <property type="entry name" value="HEAVY METAL TRANSPORTER"/>
    <property type="match status" value="1"/>
</dbReference>
<keyword evidence="5" id="KW-0547">Nucleotide-binding</keyword>
<dbReference type="STRING" id="485916.Dtox_3474"/>
<comment type="subcellular location">
    <subcellularLocation>
        <location evidence="1">Cell membrane</location>
        <topology evidence="1">Peripheral membrane protein</topology>
    </subcellularLocation>
</comment>
<proteinExistence type="inferred from homology"/>
<organism evidence="10 11">
    <name type="scientific">Desulfofarcimen acetoxidans (strain ATCC 49208 / DSM 771 / KCTC 5769 / VKM B-1644 / 5575)</name>
    <name type="common">Desulfotomaculum acetoxidans</name>
    <dbReference type="NCBI Taxonomy" id="485916"/>
    <lineage>
        <taxon>Bacteria</taxon>
        <taxon>Bacillati</taxon>
        <taxon>Bacillota</taxon>
        <taxon>Clostridia</taxon>
        <taxon>Eubacteriales</taxon>
        <taxon>Peptococcaceae</taxon>
        <taxon>Desulfofarcimen</taxon>
    </lineage>
</organism>
<dbReference type="eggNOG" id="COG1122">
    <property type="taxonomic scope" value="Bacteria"/>
</dbReference>
<evidence type="ECO:0000256" key="1">
    <source>
        <dbReference type="ARBA" id="ARBA00004202"/>
    </source>
</evidence>
<evidence type="ECO:0000313" key="10">
    <source>
        <dbReference type="EMBL" id="ACV64193.1"/>
    </source>
</evidence>
<feature type="domain" description="ABC transporter" evidence="9">
    <location>
        <begin position="4"/>
        <end position="230"/>
    </location>
</feature>
<dbReference type="InterPro" id="IPR027417">
    <property type="entry name" value="P-loop_NTPase"/>
</dbReference>
<protein>
    <submittedName>
        <fullName evidence="10">ABC transporter related</fullName>
    </submittedName>
</protein>
<dbReference type="PANTHER" id="PTHR43553:SF24">
    <property type="entry name" value="ENERGY-COUPLING FACTOR TRANSPORTER ATP-BINDING PROTEIN ECFA1"/>
    <property type="match status" value="1"/>
</dbReference>
<dbReference type="InterPro" id="IPR017871">
    <property type="entry name" value="ABC_transporter-like_CS"/>
</dbReference>
<dbReference type="KEGG" id="dae:Dtox_3474"/>